<organism evidence="2 3">
    <name type="scientific">Saccharopolyspora aridisoli</name>
    <dbReference type="NCBI Taxonomy" id="2530385"/>
    <lineage>
        <taxon>Bacteria</taxon>
        <taxon>Bacillati</taxon>
        <taxon>Actinomycetota</taxon>
        <taxon>Actinomycetes</taxon>
        <taxon>Pseudonocardiales</taxon>
        <taxon>Pseudonocardiaceae</taxon>
        <taxon>Saccharopolyspora</taxon>
    </lineage>
</organism>
<dbReference type="InterPro" id="IPR011991">
    <property type="entry name" value="ArsR-like_HTH"/>
</dbReference>
<comment type="similarity">
    <text evidence="1">Belongs to the ROK (NagC/XylR) family.</text>
</comment>
<dbReference type="Proteomes" id="UP000294744">
    <property type="component" value="Unassembled WGS sequence"/>
</dbReference>
<comment type="caution">
    <text evidence="2">The sequence shown here is derived from an EMBL/GenBank/DDBJ whole genome shotgun (WGS) entry which is preliminary data.</text>
</comment>
<evidence type="ECO:0000313" key="3">
    <source>
        <dbReference type="Proteomes" id="UP000294744"/>
    </source>
</evidence>
<dbReference type="SUPFAM" id="SSF53067">
    <property type="entry name" value="Actin-like ATPase domain"/>
    <property type="match status" value="1"/>
</dbReference>
<dbReference type="Pfam" id="PF13412">
    <property type="entry name" value="HTH_24"/>
    <property type="match status" value="1"/>
</dbReference>
<name>A0A4V2Y6U2_9PSEU</name>
<dbReference type="EMBL" id="SMKV01000032">
    <property type="protein sequence ID" value="TDC89545.1"/>
    <property type="molecule type" value="Genomic_DNA"/>
</dbReference>
<dbReference type="Gene3D" id="1.10.10.10">
    <property type="entry name" value="Winged helix-like DNA-binding domain superfamily/Winged helix DNA-binding domain"/>
    <property type="match status" value="1"/>
</dbReference>
<evidence type="ECO:0000256" key="1">
    <source>
        <dbReference type="ARBA" id="ARBA00006479"/>
    </source>
</evidence>
<reference evidence="2 3" key="1">
    <citation type="submission" date="2019-03" db="EMBL/GenBank/DDBJ databases">
        <title>Draft genome sequences of novel Actinobacteria.</title>
        <authorList>
            <person name="Sahin N."/>
            <person name="Ay H."/>
            <person name="Saygin H."/>
        </authorList>
    </citation>
    <scope>NUCLEOTIDE SEQUENCE [LARGE SCALE GENOMIC DNA]</scope>
    <source>
        <strain evidence="2 3">16K404</strain>
    </source>
</reference>
<dbReference type="InterPro" id="IPR000600">
    <property type="entry name" value="ROK"/>
</dbReference>
<dbReference type="Gene3D" id="3.30.420.40">
    <property type="match status" value="2"/>
</dbReference>
<dbReference type="PRINTS" id="PR00033">
    <property type="entry name" value="HTHASNC"/>
</dbReference>
<dbReference type="InterPro" id="IPR043129">
    <property type="entry name" value="ATPase_NBD"/>
</dbReference>
<dbReference type="Pfam" id="PF00480">
    <property type="entry name" value="ROK"/>
    <property type="match status" value="1"/>
</dbReference>
<accession>A0A4V2Y6U2</accession>
<proteinExistence type="inferred from homology"/>
<dbReference type="RefSeq" id="WP_132626016.1">
    <property type="nucleotide sequence ID" value="NZ_SMKV01000032.1"/>
</dbReference>
<dbReference type="PANTHER" id="PTHR18964">
    <property type="entry name" value="ROK (REPRESSOR, ORF, KINASE) FAMILY"/>
    <property type="match status" value="1"/>
</dbReference>
<dbReference type="SUPFAM" id="SSF46785">
    <property type="entry name" value="Winged helix' DNA-binding domain"/>
    <property type="match status" value="1"/>
</dbReference>
<protein>
    <submittedName>
        <fullName evidence="2">ROK family transcriptional regulator</fullName>
    </submittedName>
</protein>
<dbReference type="InterPro" id="IPR036388">
    <property type="entry name" value="WH-like_DNA-bd_sf"/>
</dbReference>
<dbReference type="OrthoDB" id="3189808at2"/>
<dbReference type="InterPro" id="IPR036390">
    <property type="entry name" value="WH_DNA-bd_sf"/>
</dbReference>
<sequence length="367" mass="38273">MPTSKPSLELLRSMTDEHVLRAIMDSERLTRTEIAALTGISKPTISDSVRRLTKSGVLADTGERTTGRGRAGSYYSLAPESGAALVAEITPRGVRAEAVDAFGAVVAGARAALGRAVGQEEAAAALGDVAGQLAGSVPLRCAVISAADPVDRETGRLVRLPEEPFLVGDLDPVAVLAPFVSGDVLVDNDVNWSARAEREDGSACGVDNFVYLHLGEGLGAAVVADGEVRRGGSGLIGEIAHVITTGPDGSAIHFTEFFRETSLRQSATAAIDVDALRARYGDVLPQLADAIRGVVLAMIAFADPQLVVLGGTWGRDPEVLDALTGASAAPREVAYTRSTLDDPELAGARAHAIDVLRTRIIQHATEQ</sequence>
<gene>
    <name evidence="2" type="ORF">E1161_21245</name>
</gene>
<keyword evidence="3" id="KW-1185">Reference proteome</keyword>
<dbReference type="CDD" id="cd00090">
    <property type="entry name" value="HTH_ARSR"/>
    <property type="match status" value="1"/>
</dbReference>
<dbReference type="InterPro" id="IPR000485">
    <property type="entry name" value="AsnC-type_HTH_dom"/>
</dbReference>
<dbReference type="AlphaFoldDB" id="A0A4V2Y6U2"/>
<evidence type="ECO:0000313" key="2">
    <source>
        <dbReference type="EMBL" id="TDC89545.1"/>
    </source>
</evidence>
<dbReference type="PANTHER" id="PTHR18964:SF149">
    <property type="entry name" value="BIFUNCTIONAL UDP-N-ACETYLGLUCOSAMINE 2-EPIMERASE_N-ACETYLMANNOSAMINE KINASE"/>
    <property type="match status" value="1"/>
</dbReference>
<dbReference type="GO" id="GO:0043565">
    <property type="term" value="F:sequence-specific DNA binding"/>
    <property type="evidence" value="ECO:0007669"/>
    <property type="project" value="InterPro"/>
</dbReference>